<dbReference type="InterPro" id="IPR040423">
    <property type="entry name" value="PEA_transferase"/>
</dbReference>
<dbReference type="InterPro" id="IPR017850">
    <property type="entry name" value="Alkaline_phosphatase_core_sf"/>
</dbReference>
<evidence type="ECO:0000313" key="9">
    <source>
        <dbReference type="EMBL" id="SUB87753.1"/>
    </source>
</evidence>
<dbReference type="PANTHER" id="PTHR30443">
    <property type="entry name" value="INNER MEMBRANE PROTEIN"/>
    <property type="match status" value="1"/>
</dbReference>
<dbReference type="InterPro" id="IPR058130">
    <property type="entry name" value="PEA_transf_C"/>
</dbReference>
<evidence type="ECO:0000256" key="5">
    <source>
        <dbReference type="ARBA" id="ARBA00022989"/>
    </source>
</evidence>
<keyword evidence="4 7" id="KW-0812">Transmembrane</keyword>
<dbReference type="GO" id="GO:0009244">
    <property type="term" value="P:lipopolysaccharide core region biosynthetic process"/>
    <property type="evidence" value="ECO:0007669"/>
    <property type="project" value="TreeGrafter"/>
</dbReference>
<name>A0A379E4V3_9BACT</name>
<comment type="subcellular location">
    <subcellularLocation>
        <location evidence="1">Cell membrane</location>
        <topology evidence="1">Multi-pass membrane protein</topology>
    </subcellularLocation>
</comment>
<organism evidence="9 10">
    <name type="scientific">Prevotella denticola</name>
    <dbReference type="NCBI Taxonomy" id="28129"/>
    <lineage>
        <taxon>Bacteria</taxon>
        <taxon>Pseudomonadati</taxon>
        <taxon>Bacteroidota</taxon>
        <taxon>Bacteroidia</taxon>
        <taxon>Bacteroidales</taxon>
        <taxon>Prevotellaceae</taxon>
        <taxon>Prevotella</taxon>
    </lineage>
</organism>
<dbReference type="Pfam" id="PF00884">
    <property type="entry name" value="Sulfatase"/>
    <property type="match status" value="1"/>
</dbReference>
<proteinExistence type="predicted"/>
<keyword evidence="3 9" id="KW-0808">Transferase</keyword>
<evidence type="ECO:0000313" key="10">
    <source>
        <dbReference type="Proteomes" id="UP000255469"/>
    </source>
</evidence>
<evidence type="ECO:0000256" key="2">
    <source>
        <dbReference type="ARBA" id="ARBA00022475"/>
    </source>
</evidence>
<dbReference type="InterPro" id="IPR000917">
    <property type="entry name" value="Sulfatase_N"/>
</dbReference>
<evidence type="ECO:0000256" key="6">
    <source>
        <dbReference type="ARBA" id="ARBA00023136"/>
    </source>
</evidence>
<dbReference type="AlphaFoldDB" id="A0A379E4V3"/>
<dbReference type="Gene3D" id="3.40.720.10">
    <property type="entry name" value="Alkaline Phosphatase, subunit A"/>
    <property type="match status" value="1"/>
</dbReference>
<accession>A0A379E4V3</accession>
<feature type="domain" description="Sulfatase N-terminal" evidence="8">
    <location>
        <begin position="267"/>
        <end position="542"/>
    </location>
</feature>
<keyword evidence="6 7" id="KW-0472">Membrane</keyword>
<dbReference type="GO" id="GO:0016776">
    <property type="term" value="F:phosphotransferase activity, phosphate group as acceptor"/>
    <property type="evidence" value="ECO:0007669"/>
    <property type="project" value="TreeGrafter"/>
</dbReference>
<feature type="transmembrane region" description="Helical" evidence="7">
    <location>
        <begin position="35"/>
        <end position="58"/>
    </location>
</feature>
<feature type="transmembrane region" description="Helical" evidence="7">
    <location>
        <begin position="186"/>
        <end position="209"/>
    </location>
</feature>
<sequence length="608" mass="71004">MLPHQSFKKTDIRHSLTHFAKTIFKGMSFPIRHEFPFFVLFFLLITLSTFKYFIAGVMGLHLDPIVFKDFARGLSISYIFTAIISCTGKQWLKIVFYAIGLSLFGLNVFLWLVFHLIIQPQIITFIGETNSREATEFLSTYLLSRNGIISIIVISIAFLTIIMAESKHRIINDFISQKINRTGRNAFLWSTVIIVIFGFCQFDIFYYVAKSKTTDDLPIKDTFPYDTVTKMIFSLNSIRTTENELQEAVKASCKTEKGTVADNDSLNVVYIIGESYIKYHSNLYGYPLLTTPRLTKEKAKGNLYIFNDVVSAYAATSLTIRNTFCCNSLMDNEKWYHTPFFPIIFKRTGFDVYYWDNQKTDVTEGLTGFTTNSFLYNKTIASLSYTASSDKTFRYDDQLIQDYFKNKKPTGKYNLIMFHLWGQHIDAASRYPHNKSFNRFTIKDIRRRDSYLTESKLQDIANYDNATYYNDSVISHIINRYRKTNAVIVYLSDHGEEIYDYRDSKGRVSAAPGQYKELLKYQYGIPFMIWCSDTYKRKHPQVIRNIKAALNRPFMTDNVCQILFYLSGIRTRYYNPQRDLLNPRYKIRDRILGNGDNYDKIMRDSQRK</sequence>
<dbReference type="Proteomes" id="UP000255469">
    <property type="component" value="Unassembled WGS sequence"/>
</dbReference>
<protein>
    <submittedName>
        <fullName evidence="9">Phosphoethanolamine transferase CptA</fullName>
        <ecNumber evidence="9">2.7.-.-</ecNumber>
    </submittedName>
</protein>
<feature type="transmembrane region" description="Helical" evidence="7">
    <location>
        <begin position="147"/>
        <end position="165"/>
    </location>
</feature>
<keyword evidence="2" id="KW-1003">Cell membrane</keyword>
<evidence type="ECO:0000256" key="3">
    <source>
        <dbReference type="ARBA" id="ARBA00022679"/>
    </source>
</evidence>
<feature type="transmembrane region" description="Helical" evidence="7">
    <location>
        <begin position="94"/>
        <end position="118"/>
    </location>
</feature>
<gene>
    <name evidence="9" type="primary">cptA_2</name>
    <name evidence="9" type="ORF">NCTC13067_01434</name>
</gene>
<evidence type="ECO:0000256" key="4">
    <source>
        <dbReference type="ARBA" id="ARBA00022692"/>
    </source>
</evidence>
<dbReference type="EC" id="2.7.-.-" evidence="9"/>
<reference evidence="9 10" key="1">
    <citation type="submission" date="2018-06" db="EMBL/GenBank/DDBJ databases">
        <authorList>
            <consortium name="Pathogen Informatics"/>
            <person name="Doyle S."/>
        </authorList>
    </citation>
    <scope>NUCLEOTIDE SEQUENCE [LARGE SCALE GENOMIC DNA]</scope>
    <source>
        <strain evidence="9 10">NCTC13067</strain>
    </source>
</reference>
<keyword evidence="5 7" id="KW-1133">Transmembrane helix</keyword>
<dbReference type="GO" id="GO:0005886">
    <property type="term" value="C:plasma membrane"/>
    <property type="evidence" value="ECO:0007669"/>
    <property type="project" value="UniProtKB-SubCell"/>
</dbReference>
<evidence type="ECO:0000256" key="7">
    <source>
        <dbReference type="SAM" id="Phobius"/>
    </source>
</evidence>
<evidence type="ECO:0000256" key="1">
    <source>
        <dbReference type="ARBA" id="ARBA00004651"/>
    </source>
</evidence>
<dbReference type="CDD" id="cd16017">
    <property type="entry name" value="LptA"/>
    <property type="match status" value="1"/>
</dbReference>
<dbReference type="SUPFAM" id="SSF53649">
    <property type="entry name" value="Alkaline phosphatase-like"/>
    <property type="match status" value="1"/>
</dbReference>
<dbReference type="EMBL" id="UGTM01000001">
    <property type="protein sequence ID" value="SUB87753.1"/>
    <property type="molecule type" value="Genomic_DNA"/>
</dbReference>
<feature type="transmembrane region" description="Helical" evidence="7">
    <location>
        <begin position="70"/>
        <end position="87"/>
    </location>
</feature>
<evidence type="ECO:0000259" key="8">
    <source>
        <dbReference type="Pfam" id="PF00884"/>
    </source>
</evidence>
<dbReference type="PANTHER" id="PTHR30443:SF2">
    <property type="entry name" value="PHOSPHOETHANOLAMINE TRANSFERASE EPTC"/>
    <property type="match status" value="1"/>
</dbReference>